<evidence type="ECO:0000259" key="1">
    <source>
        <dbReference type="Pfam" id="PF12680"/>
    </source>
</evidence>
<evidence type="ECO:0000313" key="3">
    <source>
        <dbReference type="Proteomes" id="UP000239089"/>
    </source>
</evidence>
<dbReference type="Pfam" id="PF12680">
    <property type="entry name" value="SnoaL_2"/>
    <property type="match status" value="1"/>
</dbReference>
<dbReference type="Proteomes" id="UP000239089">
    <property type="component" value="Unassembled WGS sequence"/>
</dbReference>
<dbReference type="EMBL" id="NHSJ01000128">
    <property type="protein sequence ID" value="PPQ27133.1"/>
    <property type="molecule type" value="Genomic_DNA"/>
</dbReference>
<dbReference type="Gene3D" id="3.10.450.50">
    <property type="match status" value="1"/>
</dbReference>
<feature type="domain" description="SnoaL-like" evidence="1">
    <location>
        <begin position="63"/>
        <end position="172"/>
    </location>
</feature>
<keyword evidence="3" id="KW-1185">Reference proteome</keyword>
<comment type="caution">
    <text evidence="2">The sequence shown here is derived from an EMBL/GenBank/DDBJ whole genome shotgun (WGS) entry which is preliminary data.</text>
</comment>
<reference evidence="2 3" key="1">
    <citation type="journal article" date="2018" name="Arch. Microbiol.">
        <title>New insights into the metabolic potential of the phototrophic purple bacterium Rhodopila globiformis DSM 161(T) from its draft genome sequence and evidence for a vanadium-dependent nitrogenase.</title>
        <authorList>
            <person name="Imhoff J.F."/>
            <person name="Rahn T."/>
            <person name="Kunzel S."/>
            <person name="Neulinger S.C."/>
        </authorList>
    </citation>
    <scope>NUCLEOTIDE SEQUENCE [LARGE SCALE GENOMIC DNA]</scope>
    <source>
        <strain evidence="2 3">DSM 16996</strain>
    </source>
</reference>
<gene>
    <name evidence="2" type="ORF">CCR94_20895</name>
</gene>
<dbReference type="InterPro" id="IPR037401">
    <property type="entry name" value="SnoaL-like"/>
</dbReference>
<dbReference type="InterPro" id="IPR032710">
    <property type="entry name" value="NTF2-like_dom_sf"/>
</dbReference>
<proteinExistence type="predicted"/>
<sequence length="193" mass="21631">MFYFPELAAIWPNVTLSPATCRNIGHAKSESVAIGAAPTRAARKGIAMKYMTMRREDFMAICRDIYARRARGDVEAGLALFHDNATYRMMGSRAIIPAAGLRVGKAEIREAWKAFDVDFEIVGFEVDDFVVDTPRMSYMSWHMTLCNRGTGALAEVEGVDRMKWQDHKITEWTRYFDTALVAALGQSDGHGEP</sequence>
<dbReference type="AlphaFoldDB" id="A0A2S6MXP0"/>
<organism evidence="2 3">
    <name type="scientific">Rhodoblastus sphagnicola</name>
    <dbReference type="NCBI Taxonomy" id="333368"/>
    <lineage>
        <taxon>Bacteria</taxon>
        <taxon>Pseudomonadati</taxon>
        <taxon>Pseudomonadota</taxon>
        <taxon>Alphaproteobacteria</taxon>
        <taxon>Hyphomicrobiales</taxon>
        <taxon>Rhodoblastaceae</taxon>
        <taxon>Rhodoblastus</taxon>
    </lineage>
</organism>
<dbReference type="SUPFAM" id="SSF54427">
    <property type="entry name" value="NTF2-like"/>
    <property type="match status" value="1"/>
</dbReference>
<accession>A0A2S6MXP0</accession>
<name>A0A2S6MXP0_9HYPH</name>
<protein>
    <recommendedName>
        <fullName evidence="1">SnoaL-like domain-containing protein</fullName>
    </recommendedName>
</protein>
<evidence type="ECO:0000313" key="2">
    <source>
        <dbReference type="EMBL" id="PPQ27133.1"/>
    </source>
</evidence>